<evidence type="ECO:0000256" key="2">
    <source>
        <dbReference type="ARBA" id="ARBA00005528"/>
    </source>
</evidence>
<dbReference type="PIRSF" id="PIRSF015601">
    <property type="entry name" value="MTase_slr0722"/>
    <property type="match status" value="1"/>
</dbReference>
<evidence type="ECO:0000256" key="3">
    <source>
        <dbReference type="ARBA" id="ARBA00012328"/>
    </source>
</evidence>
<feature type="domain" description="Ribosomal RNA small subunit methyltransferase E PUA-like" evidence="14">
    <location>
        <begin position="30"/>
        <end position="73"/>
    </location>
</feature>
<proteinExistence type="inferred from homology"/>
<keyword evidence="8 12" id="KW-0808">Transferase</keyword>
<dbReference type="RefSeq" id="WP_004217847.1">
    <property type="nucleotide sequence ID" value="NC_017215.1"/>
</dbReference>
<name>A0A806FVM9_BIFAN</name>
<feature type="domain" description="Ribosomal RNA small subunit methyltransferase E methyltransferase" evidence="13">
    <location>
        <begin position="81"/>
        <end position="257"/>
    </location>
</feature>
<evidence type="ECO:0000256" key="1">
    <source>
        <dbReference type="ARBA" id="ARBA00004496"/>
    </source>
</evidence>
<dbReference type="InterPro" id="IPR046886">
    <property type="entry name" value="RsmE_MTase_dom"/>
</dbReference>
<keyword evidence="6 12" id="KW-0698">rRNA processing</keyword>
<gene>
    <name evidence="15" type="ORF">BALAC2494_00016</name>
</gene>
<evidence type="ECO:0000313" key="16">
    <source>
        <dbReference type="Proteomes" id="UP000008394"/>
    </source>
</evidence>
<dbReference type="SUPFAM" id="SSF88697">
    <property type="entry name" value="PUA domain-like"/>
    <property type="match status" value="1"/>
</dbReference>
<evidence type="ECO:0000256" key="11">
    <source>
        <dbReference type="ARBA" id="ARBA00047944"/>
    </source>
</evidence>
<evidence type="ECO:0000256" key="6">
    <source>
        <dbReference type="ARBA" id="ARBA00022552"/>
    </source>
</evidence>
<comment type="catalytic activity">
    <reaction evidence="11 12">
        <text>uridine(1498) in 16S rRNA + S-adenosyl-L-methionine = N(3)-methyluridine(1498) in 16S rRNA + S-adenosyl-L-homocysteine + H(+)</text>
        <dbReference type="Rhea" id="RHEA:42920"/>
        <dbReference type="Rhea" id="RHEA-COMP:10283"/>
        <dbReference type="Rhea" id="RHEA-COMP:10284"/>
        <dbReference type="ChEBI" id="CHEBI:15378"/>
        <dbReference type="ChEBI" id="CHEBI:57856"/>
        <dbReference type="ChEBI" id="CHEBI:59789"/>
        <dbReference type="ChEBI" id="CHEBI:65315"/>
        <dbReference type="ChEBI" id="CHEBI:74502"/>
        <dbReference type="EC" id="2.1.1.193"/>
    </reaction>
</comment>
<evidence type="ECO:0000256" key="10">
    <source>
        <dbReference type="ARBA" id="ARBA00025699"/>
    </source>
</evidence>
<keyword evidence="9 12" id="KW-0949">S-adenosyl-L-methionine</keyword>
<dbReference type="GeneID" id="29695443"/>
<dbReference type="AlphaFoldDB" id="A0A806FVM9"/>
<dbReference type="InterPro" id="IPR029028">
    <property type="entry name" value="Alpha/beta_knot_MTases"/>
</dbReference>
<dbReference type="PANTHER" id="PTHR30027">
    <property type="entry name" value="RIBOSOMAL RNA SMALL SUBUNIT METHYLTRANSFERASE E"/>
    <property type="match status" value="1"/>
</dbReference>
<comment type="subcellular location">
    <subcellularLocation>
        <location evidence="1 12">Cytoplasm</location>
    </subcellularLocation>
</comment>
<evidence type="ECO:0000259" key="13">
    <source>
        <dbReference type="Pfam" id="PF04452"/>
    </source>
</evidence>
<dbReference type="SUPFAM" id="SSF75217">
    <property type="entry name" value="alpha/beta knot"/>
    <property type="match status" value="1"/>
</dbReference>
<comment type="similarity">
    <text evidence="2 12">Belongs to the RNA methyltransferase RsmE family.</text>
</comment>
<sequence>MTDAMFVVDTTSDDAPLSSDELQTGWTLRLPEEVRRHAIGSMRLKEGDELQLSDGTGLRIQAVVDDPKSGIVRVLGFTKEERPVVRLGLIQALAKNGHDEQAIDMATQIGVDEVTPWQADRSIARFKAGRTDRKWMQTLRAATEQSRRAFIPELHGMATSKQVLAMIRRDMVHGNLVIVLHQDANATWSDVERQVEELAAKCLDDGKERTVSVVVGPEGGISDQEVEVFAEAGALVCVLGRNILRASAAGPVALGLLSRAIGRYC</sequence>
<dbReference type="CDD" id="cd18084">
    <property type="entry name" value="RsmE-like"/>
    <property type="match status" value="1"/>
</dbReference>
<evidence type="ECO:0000256" key="9">
    <source>
        <dbReference type="ARBA" id="ARBA00022691"/>
    </source>
</evidence>
<keyword evidence="5 12" id="KW-0963">Cytoplasm</keyword>
<evidence type="ECO:0000256" key="8">
    <source>
        <dbReference type="ARBA" id="ARBA00022679"/>
    </source>
</evidence>
<dbReference type="PANTHER" id="PTHR30027:SF3">
    <property type="entry name" value="16S RRNA (URACIL(1498)-N(3))-METHYLTRANSFERASE"/>
    <property type="match status" value="1"/>
</dbReference>
<evidence type="ECO:0000313" key="15">
    <source>
        <dbReference type="EMBL" id="AEK30362.1"/>
    </source>
</evidence>
<evidence type="ECO:0000256" key="4">
    <source>
        <dbReference type="ARBA" id="ARBA00013673"/>
    </source>
</evidence>
<evidence type="ECO:0000256" key="12">
    <source>
        <dbReference type="PIRNR" id="PIRNR015601"/>
    </source>
</evidence>
<protein>
    <recommendedName>
        <fullName evidence="4 12">Ribosomal RNA small subunit methyltransferase E</fullName>
        <ecNumber evidence="3 12">2.1.1.193</ecNumber>
    </recommendedName>
</protein>
<reference evidence="15 16" key="1">
    <citation type="journal article" date="2011" name="J. Bacteriol.">
        <title>Genome Sequence of the Probiotic Strain Bifidobacterium animalis subsp. lactis CNCM I-2494.</title>
        <authorList>
            <person name="Chervaux C."/>
            <person name="Grimaldi C."/>
            <person name="Bolotin A."/>
            <person name="Quinquis B."/>
            <person name="Legrain-Raspaud S."/>
            <person name="van Hylckama Vlieg J.E."/>
            <person name="Denariaz G."/>
            <person name="Smokvina T."/>
        </authorList>
    </citation>
    <scope>NUCLEOTIDE SEQUENCE [LARGE SCALE GENOMIC DNA]</scope>
    <source>
        <strain evidence="15 16">CNCM I-2494</strain>
    </source>
</reference>
<dbReference type="InterPro" id="IPR029026">
    <property type="entry name" value="tRNA_m1G_MTases_N"/>
</dbReference>
<evidence type="ECO:0000259" key="14">
    <source>
        <dbReference type="Pfam" id="PF20260"/>
    </source>
</evidence>
<dbReference type="InterPro" id="IPR046887">
    <property type="entry name" value="RsmE_PUA-like"/>
</dbReference>
<keyword evidence="7 12" id="KW-0489">Methyltransferase</keyword>
<dbReference type="InterPro" id="IPR015947">
    <property type="entry name" value="PUA-like_sf"/>
</dbReference>
<dbReference type="GO" id="GO:0070475">
    <property type="term" value="P:rRNA base methylation"/>
    <property type="evidence" value="ECO:0007669"/>
    <property type="project" value="TreeGrafter"/>
</dbReference>
<dbReference type="GO" id="GO:0005737">
    <property type="term" value="C:cytoplasm"/>
    <property type="evidence" value="ECO:0007669"/>
    <property type="project" value="UniProtKB-SubCell"/>
</dbReference>
<dbReference type="NCBIfam" id="NF008693">
    <property type="entry name" value="PRK11713.2-3"/>
    <property type="match status" value="1"/>
</dbReference>
<dbReference type="Gene3D" id="3.40.1280.10">
    <property type="match status" value="1"/>
</dbReference>
<dbReference type="InterPro" id="IPR006700">
    <property type="entry name" value="RsmE"/>
</dbReference>
<dbReference type="EMBL" id="CP002915">
    <property type="protein sequence ID" value="AEK30362.1"/>
    <property type="molecule type" value="Genomic_DNA"/>
</dbReference>
<dbReference type="EC" id="2.1.1.193" evidence="3 12"/>
<dbReference type="KEGG" id="bnm:BALAC2494_00016"/>
<dbReference type="Proteomes" id="UP000008394">
    <property type="component" value="Chromosome"/>
</dbReference>
<accession>A0A806FVM9</accession>
<evidence type="ECO:0000256" key="7">
    <source>
        <dbReference type="ARBA" id="ARBA00022603"/>
    </source>
</evidence>
<evidence type="ECO:0000256" key="5">
    <source>
        <dbReference type="ARBA" id="ARBA00022490"/>
    </source>
</evidence>
<organism evidence="15 16">
    <name type="scientific">Bifidobacterium animalis subsp. lactis CNCM I-2494</name>
    <dbReference type="NCBI Taxonomy" id="1042403"/>
    <lineage>
        <taxon>Bacteria</taxon>
        <taxon>Bacillati</taxon>
        <taxon>Actinomycetota</taxon>
        <taxon>Actinomycetes</taxon>
        <taxon>Bifidobacteriales</taxon>
        <taxon>Bifidobacteriaceae</taxon>
        <taxon>Bifidobacterium</taxon>
    </lineage>
</organism>
<dbReference type="Pfam" id="PF04452">
    <property type="entry name" value="Methyltrans_RNA"/>
    <property type="match status" value="1"/>
</dbReference>
<dbReference type="Pfam" id="PF20260">
    <property type="entry name" value="PUA_4"/>
    <property type="match status" value="1"/>
</dbReference>
<dbReference type="NCBIfam" id="TIGR00046">
    <property type="entry name" value="RsmE family RNA methyltransferase"/>
    <property type="match status" value="1"/>
</dbReference>
<comment type="function">
    <text evidence="10 12">Specifically methylates the N3 position of the uracil ring of uridine 1498 (m3U1498) in 16S rRNA. Acts on the fully assembled 30S ribosomal subunit.</text>
</comment>
<dbReference type="GO" id="GO:0070042">
    <property type="term" value="F:rRNA (uridine-N3-)-methyltransferase activity"/>
    <property type="evidence" value="ECO:0007669"/>
    <property type="project" value="TreeGrafter"/>
</dbReference>